<protein>
    <recommendedName>
        <fullName evidence="5">Flavin reductase like domain-containing protein</fullName>
    </recommendedName>
</protein>
<feature type="compositionally biased region" description="Basic residues" evidence="4">
    <location>
        <begin position="1"/>
        <end position="21"/>
    </location>
</feature>
<dbReference type="Pfam" id="PF01613">
    <property type="entry name" value="Flavin_Reduct"/>
    <property type="match status" value="1"/>
</dbReference>
<accession>A0ABX0IJL5</accession>
<evidence type="ECO:0000256" key="3">
    <source>
        <dbReference type="ARBA" id="ARBA00038054"/>
    </source>
</evidence>
<evidence type="ECO:0000313" key="6">
    <source>
        <dbReference type="EMBL" id="NHM15054.1"/>
    </source>
</evidence>
<feature type="region of interest" description="Disordered" evidence="4">
    <location>
        <begin position="1"/>
        <end position="62"/>
    </location>
</feature>
<dbReference type="PANTHER" id="PTHR43567">
    <property type="entry name" value="FLAVOREDOXIN-RELATED-RELATED"/>
    <property type="match status" value="1"/>
</dbReference>
<comment type="caution">
    <text evidence="6">The sequence shown here is derived from an EMBL/GenBank/DDBJ whole genome shotgun (WGS) entry which is preliminary data.</text>
</comment>
<evidence type="ECO:0000313" key="7">
    <source>
        <dbReference type="Proteomes" id="UP000636394"/>
    </source>
</evidence>
<evidence type="ECO:0000256" key="2">
    <source>
        <dbReference type="ARBA" id="ARBA00022630"/>
    </source>
</evidence>
<evidence type="ECO:0000256" key="4">
    <source>
        <dbReference type="SAM" id="MobiDB-lite"/>
    </source>
</evidence>
<dbReference type="InterPro" id="IPR052174">
    <property type="entry name" value="Flavoredoxin"/>
</dbReference>
<gene>
    <name evidence="6" type="ORF">GMI68_09910</name>
</gene>
<sequence>MGHAHLRRGQAHVFAHRRGPRRTAPVDRRAGLLQRHHRRAAPRRRERARHPAALPAGVPGPRIGEAMQEAPDAGLTPLFGRAIAEALGPRPVMVVGTADAERRADFTPAAFCAPLSYDPALVTLGLKPTSWGYANLAASGRCTLSTVAAAAAPAVVFCGSHSGRTTDKSAAFAIVWEDGLPRPADALAAFSCRLVSDTPAGDHRLLVLEVVQAAARPSTNDAPSAGPADALLCLAHNRFAHAEPIR</sequence>
<organism evidence="6 7">
    <name type="scientific">Xiamenia xianingshaonis</name>
    <dbReference type="NCBI Taxonomy" id="2682776"/>
    <lineage>
        <taxon>Bacteria</taxon>
        <taxon>Bacillati</taxon>
        <taxon>Actinomycetota</taxon>
        <taxon>Coriobacteriia</taxon>
        <taxon>Eggerthellales</taxon>
        <taxon>Eggerthellaceae</taxon>
        <taxon>Xiamenia</taxon>
    </lineage>
</organism>
<dbReference type="InterPro" id="IPR012349">
    <property type="entry name" value="Split_barrel_FMN-bd"/>
</dbReference>
<comment type="cofactor">
    <cofactor evidence="1">
        <name>FMN</name>
        <dbReference type="ChEBI" id="CHEBI:58210"/>
    </cofactor>
</comment>
<evidence type="ECO:0000256" key="1">
    <source>
        <dbReference type="ARBA" id="ARBA00001917"/>
    </source>
</evidence>
<evidence type="ECO:0000259" key="5">
    <source>
        <dbReference type="SMART" id="SM00903"/>
    </source>
</evidence>
<comment type="similarity">
    <text evidence="3">Belongs to the flavoredoxin family.</text>
</comment>
<reference evidence="6 7" key="1">
    <citation type="submission" date="2019-11" db="EMBL/GenBank/DDBJ databases">
        <title>Eggerthellaceae novel genus isolated from the rectal contents of marmort.</title>
        <authorList>
            <person name="Zhang G."/>
        </authorList>
    </citation>
    <scope>NUCLEOTIDE SEQUENCE [LARGE SCALE GENOMIC DNA]</scope>
    <source>
        <strain evidence="7">zg-886</strain>
    </source>
</reference>
<dbReference type="PANTHER" id="PTHR43567:SF1">
    <property type="entry name" value="FLAVOREDOXIN"/>
    <property type="match status" value="1"/>
</dbReference>
<keyword evidence="2" id="KW-0285">Flavoprotein</keyword>
<dbReference type="SMART" id="SM00903">
    <property type="entry name" value="Flavin_Reduct"/>
    <property type="match status" value="1"/>
</dbReference>
<dbReference type="EMBL" id="WPCR01000033">
    <property type="protein sequence ID" value="NHM15054.1"/>
    <property type="molecule type" value="Genomic_DNA"/>
</dbReference>
<feature type="domain" description="Flavin reductase like" evidence="5">
    <location>
        <begin position="87"/>
        <end position="222"/>
    </location>
</feature>
<keyword evidence="7" id="KW-1185">Reference proteome</keyword>
<feature type="compositionally biased region" description="Basic residues" evidence="4">
    <location>
        <begin position="34"/>
        <end position="50"/>
    </location>
</feature>
<proteinExistence type="inferred from homology"/>
<name>A0ABX0IJL5_9ACTN</name>
<dbReference type="InterPro" id="IPR002563">
    <property type="entry name" value="Flavin_Rdtase-like_dom"/>
</dbReference>
<dbReference type="SUPFAM" id="SSF50475">
    <property type="entry name" value="FMN-binding split barrel"/>
    <property type="match status" value="1"/>
</dbReference>
<dbReference type="Gene3D" id="2.30.110.10">
    <property type="entry name" value="Electron Transport, Fmn-binding Protein, Chain A"/>
    <property type="match status" value="1"/>
</dbReference>
<dbReference type="Proteomes" id="UP000636394">
    <property type="component" value="Unassembled WGS sequence"/>
</dbReference>